<dbReference type="PANTHER" id="PTHR34582">
    <property type="entry name" value="UPF0702 TRANSMEMBRANE PROTEIN YCAP"/>
    <property type="match status" value="1"/>
</dbReference>
<dbReference type="Pfam" id="PF04239">
    <property type="entry name" value="DUF421"/>
    <property type="match status" value="1"/>
</dbReference>
<comment type="similarity">
    <text evidence="2">Belongs to the UPF0702 family.</text>
</comment>
<evidence type="ECO:0000256" key="6">
    <source>
        <dbReference type="ARBA" id="ARBA00023136"/>
    </source>
</evidence>
<dbReference type="InterPro" id="IPR048454">
    <property type="entry name" value="YetF_N"/>
</dbReference>
<dbReference type="PANTHER" id="PTHR34582:SF6">
    <property type="entry name" value="UPF0702 TRANSMEMBRANE PROTEIN YCAP"/>
    <property type="match status" value="1"/>
</dbReference>
<feature type="domain" description="YetF C-terminal" evidence="8">
    <location>
        <begin position="90"/>
        <end position="159"/>
    </location>
</feature>
<evidence type="ECO:0000256" key="4">
    <source>
        <dbReference type="ARBA" id="ARBA00022692"/>
    </source>
</evidence>
<feature type="transmembrane region" description="Helical" evidence="7">
    <location>
        <begin position="42"/>
        <end position="61"/>
    </location>
</feature>
<evidence type="ECO:0000256" key="3">
    <source>
        <dbReference type="ARBA" id="ARBA00022475"/>
    </source>
</evidence>
<dbReference type="InterPro" id="IPR007353">
    <property type="entry name" value="DUF421"/>
</dbReference>
<dbReference type="EMBL" id="JBELPZ010000021">
    <property type="protein sequence ID" value="MFL9845722.1"/>
    <property type="molecule type" value="Genomic_DNA"/>
</dbReference>
<keyword evidence="4 7" id="KW-0812">Transmembrane</keyword>
<dbReference type="InterPro" id="IPR023090">
    <property type="entry name" value="UPF0702_alpha/beta_dom_sf"/>
</dbReference>
<keyword evidence="11" id="KW-1185">Reference proteome</keyword>
<evidence type="ECO:0000256" key="5">
    <source>
        <dbReference type="ARBA" id="ARBA00022989"/>
    </source>
</evidence>
<dbReference type="Proteomes" id="UP001629156">
    <property type="component" value="Unassembled WGS sequence"/>
</dbReference>
<protein>
    <submittedName>
        <fullName evidence="10">YetF domain-containing protein</fullName>
    </submittedName>
</protein>
<feature type="transmembrane region" description="Helical" evidence="7">
    <location>
        <begin position="12"/>
        <end position="30"/>
    </location>
</feature>
<feature type="transmembrane region" description="Helical" evidence="7">
    <location>
        <begin position="67"/>
        <end position="89"/>
    </location>
</feature>
<comment type="subcellular location">
    <subcellularLocation>
        <location evidence="1">Cell membrane</location>
        <topology evidence="1">Multi-pass membrane protein</topology>
    </subcellularLocation>
</comment>
<feature type="domain" description="YetF-like N-terminal transmembrane" evidence="9">
    <location>
        <begin position="16"/>
        <end position="86"/>
    </location>
</feature>
<keyword evidence="6 7" id="KW-0472">Membrane</keyword>
<keyword evidence="3" id="KW-1003">Cell membrane</keyword>
<evidence type="ECO:0000313" key="11">
    <source>
        <dbReference type="Proteomes" id="UP001629156"/>
    </source>
</evidence>
<keyword evidence="5 7" id="KW-1133">Transmembrane helix</keyword>
<comment type="caution">
    <text evidence="10">The sequence shown here is derived from an EMBL/GenBank/DDBJ whole genome shotgun (WGS) entry which is preliminary data.</text>
</comment>
<dbReference type="RefSeq" id="WP_408086004.1">
    <property type="nucleotide sequence ID" value="NZ_JBELPZ010000021.1"/>
</dbReference>
<reference evidence="10 11" key="1">
    <citation type="submission" date="2024-06" db="EMBL/GenBank/DDBJ databases">
        <authorList>
            <person name="Kaempfer P."/>
            <person name="Viver T."/>
        </authorList>
    </citation>
    <scope>NUCLEOTIDE SEQUENCE [LARGE SCALE GENOMIC DNA]</scope>
    <source>
        <strain evidence="10 11">ST-119</strain>
    </source>
</reference>
<organism evidence="10 11">
    <name type="scientific">Flavobacterium rhizosphaerae</name>
    <dbReference type="NCBI Taxonomy" id="3163298"/>
    <lineage>
        <taxon>Bacteria</taxon>
        <taxon>Pseudomonadati</taxon>
        <taxon>Bacteroidota</taxon>
        <taxon>Flavobacteriia</taxon>
        <taxon>Flavobacteriales</taxon>
        <taxon>Flavobacteriaceae</taxon>
        <taxon>Flavobacterium</taxon>
    </lineage>
</organism>
<name>A0ABW8Z1U9_9FLAO</name>
<dbReference type="Pfam" id="PF20730">
    <property type="entry name" value="YetF_N"/>
    <property type="match status" value="1"/>
</dbReference>
<gene>
    <name evidence="10" type="ORF">ABS766_14985</name>
</gene>
<sequence>MNKLFFDTWESVLRTFIITILAYIALIILLRISGKRSLSKMNAFDFVVTIALGSAFAAVTLNKDIPLADGITVFVLLIGMQFIITWLAVRYKTVSHLVTNRPAMLLYKGELYENILKQERVTMQEIYSAARKKGIAELKDIDIAILEPTGDILIIPKMDIDDAQTLKDVIHKH</sequence>
<evidence type="ECO:0000256" key="2">
    <source>
        <dbReference type="ARBA" id="ARBA00006448"/>
    </source>
</evidence>
<dbReference type="Gene3D" id="3.30.240.20">
    <property type="entry name" value="bsu07140 like domains"/>
    <property type="match status" value="1"/>
</dbReference>
<accession>A0ABW8Z1U9</accession>
<evidence type="ECO:0000256" key="1">
    <source>
        <dbReference type="ARBA" id="ARBA00004651"/>
    </source>
</evidence>
<proteinExistence type="inferred from homology"/>
<evidence type="ECO:0000256" key="7">
    <source>
        <dbReference type="SAM" id="Phobius"/>
    </source>
</evidence>
<evidence type="ECO:0000259" key="9">
    <source>
        <dbReference type="Pfam" id="PF20730"/>
    </source>
</evidence>
<evidence type="ECO:0000259" key="8">
    <source>
        <dbReference type="Pfam" id="PF04239"/>
    </source>
</evidence>
<evidence type="ECO:0000313" key="10">
    <source>
        <dbReference type="EMBL" id="MFL9845722.1"/>
    </source>
</evidence>